<keyword evidence="3 5" id="KW-1133">Transmembrane helix</keyword>
<comment type="similarity">
    <text evidence="5">Belongs to the UPF0182 family.</text>
</comment>
<comment type="caution">
    <text evidence="5">Lacks conserved residue(s) required for the propagation of feature annotation.</text>
</comment>
<dbReference type="AlphaFoldDB" id="A0A496PME9"/>
<name>A0A496PME9_9MICC</name>
<feature type="transmembrane region" description="Helical" evidence="5">
    <location>
        <begin position="267"/>
        <end position="287"/>
    </location>
</feature>
<dbReference type="PANTHER" id="PTHR39344">
    <property type="entry name" value="UPF0182 PROTEIN SLL1060"/>
    <property type="match status" value="1"/>
</dbReference>
<accession>A0A496PME9</accession>
<feature type="compositionally biased region" description="Polar residues" evidence="6">
    <location>
        <begin position="895"/>
        <end position="909"/>
    </location>
</feature>
<keyword evidence="2 5" id="KW-0812">Transmembrane</keyword>
<keyword evidence="4 5" id="KW-0472">Membrane</keyword>
<evidence type="ECO:0000313" key="8">
    <source>
        <dbReference type="Proteomes" id="UP000273119"/>
    </source>
</evidence>
<evidence type="ECO:0000256" key="2">
    <source>
        <dbReference type="ARBA" id="ARBA00022692"/>
    </source>
</evidence>
<dbReference type="Proteomes" id="UP000273119">
    <property type="component" value="Unassembled WGS sequence"/>
</dbReference>
<reference evidence="7 8" key="1">
    <citation type="submission" date="2018-07" db="EMBL/GenBank/DDBJ databases">
        <title>Arthrobacter sp. nov., isolated from raw cow's milk with high bacterial count.</title>
        <authorList>
            <person name="Hahne J."/>
            <person name="Isele D."/>
            <person name="Lipski A."/>
        </authorList>
    </citation>
    <scope>NUCLEOTIDE SEQUENCE [LARGE SCALE GENOMIC DNA]</scope>
    <source>
        <strain evidence="7 8">JZ R-183</strain>
    </source>
</reference>
<dbReference type="PANTHER" id="PTHR39344:SF1">
    <property type="entry name" value="UPF0182 PROTEIN SLL1060"/>
    <property type="match status" value="1"/>
</dbReference>
<dbReference type="RefSeq" id="WP_121483889.1">
    <property type="nucleotide sequence ID" value="NZ_QQXL01000001.1"/>
</dbReference>
<dbReference type="GO" id="GO:0005886">
    <property type="term" value="C:plasma membrane"/>
    <property type="evidence" value="ECO:0007669"/>
    <property type="project" value="UniProtKB-SubCell"/>
</dbReference>
<dbReference type="InterPro" id="IPR005372">
    <property type="entry name" value="UPF0182"/>
</dbReference>
<keyword evidence="8" id="KW-1185">Reference proteome</keyword>
<protein>
    <recommendedName>
        <fullName evidence="5">UPF0182 protein DWQ67_01940</fullName>
    </recommendedName>
</protein>
<dbReference type="Pfam" id="PF03699">
    <property type="entry name" value="UPF0182"/>
    <property type="match status" value="1"/>
</dbReference>
<dbReference type="GO" id="GO:0005576">
    <property type="term" value="C:extracellular region"/>
    <property type="evidence" value="ECO:0007669"/>
    <property type="project" value="TreeGrafter"/>
</dbReference>
<gene>
    <name evidence="7" type="ORF">DWQ67_01940</name>
</gene>
<keyword evidence="1 5" id="KW-1003">Cell membrane</keyword>
<feature type="compositionally biased region" description="Low complexity" evidence="6">
    <location>
        <begin position="952"/>
        <end position="984"/>
    </location>
</feature>
<dbReference type="HAMAP" id="MF_01600">
    <property type="entry name" value="UPF0182"/>
    <property type="match status" value="1"/>
</dbReference>
<evidence type="ECO:0000256" key="3">
    <source>
        <dbReference type="ARBA" id="ARBA00022989"/>
    </source>
</evidence>
<comment type="caution">
    <text evidence="7">The sequence shown here is derived from an EMBL/GenBank/DDBJ whole genome shotgun (WGS) entry which is preliminary data.</text>
</comment>
<feature type="region of interest" description="Disordered" evidence="6">
    <location>
        <begin position="870"/>
        <end position="912"/>
    </location>
</feature>
<feature type="region of interest" description="Disordered" evidence="6">
    <location>
        <begin position="952"/>
        <end position="990"/>
    </location>
</feature>
<proteinExistence type="inferred from homology"/>
<feature type="transmembrane region" description="Helical" evidence="5">
    <location>
        <begin position="195"/>
        <end position="215"/>
    </location>
</feature>
<dbReference type="EMBL" id="QQXL01000001">
    <property type="protein sequence ID" value="RKW71626.1"/>
    <property type="molecule type" value="Genomic_DNA"/>
</dbReference>
<feature type="transmembrane region" description="Helical" evidence="5">
    <location>
        <begin position="95"/>
        <end position="116"/>
    </location>
</feature>
<evidence type="ECO:0000256" key="4">
    <source>
        <dbReference type="ARBA" id="ARBA00023136"/>
    </source>
</evidence>
<evidence type="ECO:0000256" key="1">
    <source>
        <dbReference type="ARBA" id="ARBA00022475"/>
    </source>
</evidence>
<feature type="transmembrane region" description="Helical" evidence="5">
    <location>
        <begin position="41"/>
        <end position="60"/>
    </location>
</feature>
<organism evidence="7 8">
    <name type="scientific">Galactobacter caseinivorans</name>
    <dbReference type="NCBI Taxonomy" id="2676123"/>
    <lineage>
        <taxon>Bacteria</taxon>
        <taxon>Bacillati</taxon>
        <taxon>Actinomycetota</taxon>
        <taxon>Actinomycetes</taxon>
        <taxon>Micrococcales</taxon>
        <taxon>Micrococcaceae</taxon>
        <taxon>Galactobacter</taxon>
    </lineage>
</organism>
<feature type="transmembrane region" description="Helical" evidence="5">
    <location>
        <begin position="151"/>
        <end position="174"/>
    </location>
</feature>
<evidence type="ECO:0000256" key="5">
    <source>
        <dbReference type="HAMAP-Rule" id="MF_01600"/>
    </source>
</evidence>
<sequence>MPALIGVAVLVGAFVLFSHFYSDVLWFNQLDFGGVFWTETITRVVLFAIAFVLMSVAVWVQLHLAWRRRPVYAPAERADDPLARFEGQVQSARRAAMIVIPLVIGVFAGVTVTSGWQTVQLFLHRVPFGSTDPQFGLDVGFFVTVLPFLKMLVGFLSSVVLFSAIAGVIANYLFGGIRVQERGGLQITKAAGWQIAVSVAIFLLVQAGNFWLGMYDTVLNQGGKVPGALFTDVNAVIPTRTILAVAAVAVAIAFIVGAIMGKWRLPLITTAMLVVVSIVAGAIYPAAIQQFSVKPSEKSQEKEFIQRNIDMTRAAYGLADVQAEDYAAETKPKKDALSKDAATTTNIRLLDPTIVSPAFAQLQQYRDYYQFPKTLSVDRYTVDGKTQDTVIALREVNAPTGSWVNQHVTYTHGYGAVAADGNKVTSEGNPDFSLSGITDTGNLLEGKKYEPRIYFGQNSPDYSIVGGPEGWAPRELDRPAGADKNAGDTRNTFKEDGGPRVGNFFNKLVYSVKFGSMDLLLSDAVNSESQILYDRDPQQRVKSVAPFLTVDSAAYPAVIDGRIKWIVDGYTTSNNYPYSKSQTLGDAVQDTVTTGQTVSTSDQFSDRVNYIRNSVKATVDASDGSVELYAWDENEPLLKAWQGVFPNTIKPMGDMSKELMEHVRYPEDLFKVQRELLGEYHVTDADVFYEQADAWQVPNDPTAGSNSTTKQPPYYLSMKLPNETEESFSLTSTFIPRQTGSNARNVMYGFLAANGDAGNKPGEKAANYGKISLLKLPTQDSVPGPGQAQQNFDSNSEVSTQLNLLRQGASTVRNGNLLALPVGGGMLYVQPVYVQSTGGTSFPTLRKVLVSFGNSVGFADTLPEALDQVFGGQSGATTTDGSGTSKEEGDKDGNQPAQSEQQKLSTSLKDASDAIKEGQDALAKNDFAAYGKAQEKLQKALEEATAADDAIKGSAAAKPSAGAPQGDASGSASPSPSGGASPSASPSPSP</sequence>
<feature type="compositionally biased region" description="Low complexity" evidence="6">
    <location>
        <begin position="875"/>
        <end position="884"/>
    </location>
</feature>
<evidence type="ECO:0000313" key="7">
    <source>
        <dbReference type="EMBL" id="RKW71626.1"/>
    </source>
</evidence>
<evidence type="ECO:0000256" key="6">
    <source>
        <dbReference type="SAM" id="MobiDB-lite"/>
    </source>
</evidence>
<comment type="subcellular location">
    <subcellularLocation>
        <location evidence="5">Cell membrane</location>
        <topology evidence="5">Multi-pass membrane protein</topology>
    </subcellularLocation>
</comment>
<feature type="transmembrane region" description="Helical" evidence="5">
    <location>
        <begin position="235"/>
        <end position="260"/>
    </location>
</feature>